<comment type="caution">
    <text evidence="1">The sequence shown here is derived from an EMBL/GenBank/DDBJ whole genome shotgun (WGS) entry which is preliminary data.</text>
</comment>
<name>A0ABS9TES9_9PSEU</name>
<reference evidence="1 2" key="1">
    <citation type="submission" date="2022-03" db="EMBL/GenBank/DDBJ databases">
        <title>Pseudonocardia alaer sp. nov., a novel actinomycete isolated from reed forest soil.</title>
        <authorList>
            <person name="Wang L."/>
        </authorList>
    </citation>
    <scope>NUCLEOTIDE SEQUENCE [LARGE SCALE GENOMIC DNA]</scope>
    <source>
        <strain evidence="1 2">Y-16303</strain>
    </source>
</reference>
<proteinExistence type="predicted"/>
<sequence length="275" mass="30133">MSSPDDFDAVRRDPDPIRRGRRATTLMSSYQQRATELARLRREAIEEAHRDQGLTYTEIATALGITKGRVTQIRSGAPSRERAFFGIGPVHVGVPLREGTDDRMRSYIDAADLATQEDVETLLGTLALAAEPFTIPPDMTTAPEGDVVVICGPKSAPIGAELMDSDPKLGMVRDNGRWWIVDKTTGERFGSPLGDQPRGHGDIGYLSRRRDGDRVIIHVAGIHSPGSRGVVHYLAYHLPELYQQTGDESFSLAVRCHLDGLTVTGSEILTGPHPW</sequence>
<dbReference type="RefSeq" id="WP_241037189.1">
    <property type="nucleotide sequence ID" value="NZ_BAAAJF010000015.1"/>
</dbReference>
<evidence type="ECO:0000313" key="1">
    <source>
        <dbReference type="EMBL" id="MCH6167044.1"/>
    </source>
</evidence>
<evidence type="ECO:0008006" key="3">
    <source>
        <dbReference type="Google" id="ProtNLM"/>
    </source>
</evidence>
<gene>
    <name evidence="1" type="ORF">MMF94_15255</name>
</gene>
<accession>A0ABS9TES9</accession>
<dbReference type="Proteomes" id="UP001299970">
    <property type="component" value="Unassembled WGS sequence"/>
</dbReference>
<organism evidence="1 2">
    <name type="scientific">Pseudonocardia alaniniphila</name>
    <dbReference type="NCBI Taxonomy" id="75291"/>
    <lineage>
        <taxon>Bacteria</taxon>
        <taxon>Bacillati</taxon>
        <taxon>Actinomycetota</taxon>
        <taxon>Actinomycetes</taxon>
        <taxon>Pseudonocardiales</taxon>
        <taxon>Pseudonocardiaceae</taxon>
        <taxon>Pseudonocardia</taxon>
    </lineage>
</organism>
<keyword evidence="2" id="KW-1185">Reference proteome</keyword>
<evidence type="ECO:0000313" key="2">
    <source>
        <dbReference type="Proteomes" id="UP001299970"/>
    </source>
</evidence>
<protein>
    <recommendedName>
        <fullName evidence="3">Sigma-70-like protein</fullName>
    </recommendedName>
</protein>
<dbReference type="EMBL" id="JAKXMK010000012">
    <property type="protein sequence ID" value="MCH6167044.1"/>
    <property type="molecule type" value="Genomic_DNA"/>
</dbReference>